<feature type="compositionally biased region" description="Basic residues" evidence="1">
    <location>
        <begin position="143"/>
        <end position="154"/>
    </location>
</feature>
<dbReference type="WBParaSite" id="PgR002_g103_t01">
    <property type="protein sequence ID" value="PgR002_g103_t01"/>
    <property type="gene ID" value="PgR002_g103"/>
</dbReference>
<feature type="region of interest" description="Disordered" evidence="1">
    <location>
        <begin position="1"/>
        <end position="160"/>
    </location>
</feature>
<evidence type="ECO:0000313" key="3">
    <source>
        <dbReference type="WBParaSite" id="PgR002_g103_t01"/>
    </source>
</evidence>
<feature type="compositionally biased region" description="Low complexity" evidence="1">
    <location>
        <begin position="89"/>
        <end position="101"/>
    </location>
</feature>
<sequence length="281" mass="31702">MRVLPEWRRAQRRTPSPVAVPLKTVPTVIHNPSHRTHTKFSAKFDSHRKTAKNDVASARSSKQVKKNGNAKKEDELEVDATERSRSESSKNYSKSSKSASSARKKRKRLMENSIEASSSTIGSSHSTSSKKSKQREKRDPSLKRKKGAARHEKKARKEEYVPSLTRSLVEKLLPIAMKEGEEATKVTAVYDPWMPLEKLAERSSWLYSSEVARLNTIMSISYFIGQRRSNRAGTSGSGCSSVCIVDRAQRTTFSVKDRNKQSNDSFDINDYPQKNSIPSRI</sequence>
<evidence type="ECO:0000256" key="1">
    <source>
        <dbReference type="SAM" id="MobiDB-lite"/>
    </source>
</evidence>
<keyword evidence="2" id="KW-1185">Reference proteome</keyword>
<proteinExistence type="predicted"/>
<feature type="compositionally biased region" description="Basic and acidic residues" evidence="1">
    <location>
        <begin position="70"/>
        <end position="88"/>
    </location>
</feature>
<name>A0A915A6R9_PARUN</name>
<organism evidence="2 3">
    <name type="scientific">Parascaris univalens</name>
    <name type="common">Nematode worm</name>
    <dbReference type="NCBI Taxonomy" id="6257"/>
    <lineage>
        <taxon>Eukaryota</taxon>
        <taxon>Metazoa</taxon>
        <taxon>Ecdysozoa</taxon>
        <taxon>Nematoda</taxon>
        <taxon>Chromadorea</taxon>
        <taxon>Rhabditida</taxon>
        <taxon>Spirurina</taxon>
        <taxon>Ascaridomorpha</taxon>
        <taxon>Ascaridoidea</taxon>
        <taxon>Ascarididae</taxon>
        <taxon>Parascaris</taxon>
    </lineage>
</organism>
<feature type="compositionally biased region" description="Basic and acidic residues" evidence="1">
    <location>
        <begin position="42"/>
        <end position="52"/>
    </location>
</feature>
<dbReference type="Proteomes" id="UP000887569">
    <property type="component" value="Unplaced"/>
</dbReference>
<dbReference type="AlphaFoldDB" id="A0A915A6R9"/>
<feature type="region of interest" description="Disordered" evidence="1">
    <location>
        <begin position="256"/>
        <end position="281"/>
    </location>
</feature>
<protein>
    <submittedName>
        <fullName evidence="3">Medium-chain specific acyl-CoA dehydrogenase, mitochondrial</fullName>
    </submittedName>
</protein>
<evidence type="ECO:0000313" key="2">
    <source>
        <dbReference type="Proteomes" id="UP000887569"/>
    </source>
</evidence>
<reference evidence="3" key="1">
    <citation type="submission" date="2022-11" db="UniProtKB">
        <authorList>
            <consortium name="WormBaseParasite"/>
        </authorList>
    </citation>
    <scope>IDENTIFICATION</scope>
</reference>
<accession>A0A915A6R9</accession>
<feature type="compositionally biased region" description="Polar residues" evidence="1">
    <location>
        <begin position="262"/>
        <end position="281"/>
    </location>
</feature>
<feature type="compositionally biased region" description="Low complexity" evidence="1">
    <location>
        <begin position="113"/>
        <end position="127"/>
    </location>
</feature>